<dbReference type="InterPro" id="IPR008984">
    <property type="entry name" value="SMAD_FHA_dom_sf"/>
</dbReference>
<comment type="similarity">
    <text evidence="3">Belongs to the NDC80/HEC1 family.</text>
</comment>
<feature type="compositionally biased region" description="Low complexity" evidence="15">
    <location>
        <begin position="485"/>
        <end position="499"/>
    </location>
</feature>
<dbReference type="PANTHER" id="PTHR21603:SF17">
    <property type="entry name" value="PROLIFERATION MARKER PROTEIN KI-67"/>
    <property type="match status" value="1"/>
</dbReference>
<feature type="region of interest" description="Disordered" evidence="15">
    <location>
        <begin position="1740"/>
        <end position="1932"/>
    </location>
</feature>
<feature type="compositionally biased region" description="Low complexity" evidence="15">
    <location>
        <begin position="512"/>
        <end position="555"/>
    </location>
</feature>
<feature type="compositionally biased region" description="Basic and acidic residues" evidence="15">
    <location>
        <begin position="1788"/>
        <end position="1803"/>
    </location>
</feature>
<feature type="region of interest" description="Disordered" evidence="15">
    <location>
        <begin position="1584"/>
        <end position="1604"/>
    </location>
</feature>
<evidence type="ECO:0000313" key="17">
    <source>
        <dbReference type="EMBL" id="KAL1264022.1"/>
    </source>
</evidence>
<feature type="domain" description="FHA" evidence="16">
    <location>
        <begin position="26"/>
        <end position="76"/>
    </location>
</feature>
<feature type="region of interest" description="Disordered" evidence="15">
    <location>
        <begin position="192"/>
        <end position="399"/>
    </location>
</feature>
<feature type="compositionally biased region" description="Basic and acidic residues" evidence="15">
    <location>
        <begin position="1665"/>
        <end position="1674"/>
    </location>
</feature>
<feature type="compositionally biased region" description="Polar residues" evidence="15">
    <location>
        <begin position="236"/>
        <end position="255"/>
    </location>
</feature>
<feature type="compositionally biased region" description="Basic and acidic residues" evidence="15">
    <location>
        <begin position="1866"/>
        <end position="1883"/>
    </location>
</feature>
<feature type="coiled-coil region" evidence="14">
    <location>
        <begin position="2373"/>
        <end position="2478"/>
    </location>
</feature>
<feature type="region of interest" description="Disordered" evidence="15">
    <location>
        <begin position="121"/>
        <end position="173"/>
    </location>
</feature>
<keyword evidence="11" id="KW-0539">Nucleus</keyword>
<feature type="region of interest" description="Disordered" evidence="15">
    <location>
        <begin position="1025"/>
        <end position="1080"/>
    </location>
</feature>
<reference evidence="17 18" key="1">
    <citation type="submission" date="2023-09" db="EMBL/GenBank/DDBJ databases">
        <authorList>
            <person name="Wang M."/>
        </authorList>
    </citation>
    <scope>NUCLEOTIDE SEQUENCE [LARGE SCALE GENOMIC DNA]</scope>
    <source>
        <strain evidence="17">GT-2023</strain>
        <tissue evidence="17">Liver</tissue>
    </source>
</reference>
<evidence type="ECO:0000256" key="6">
    <source>
        <dbReference type="ARBA" id="ARBA00022553"/>
    </source>
</evidence>
<dbReference type="Pfam" id="PF00498">
    <property type="entry name" value="FHA"/>
    <property type="match status" value="1"/>
</dbReference>
<proteinExistence type="inferred from homology"/>
<name>A0ABR3MFZ8_9TELE</name>
<evidence type="ECO:0000256" key="8">
    <source>
        <dbReference type="ARBA" id="ARBA00022776"/>
    </source>
</evidence>
<keyword evidence="13" id="KW-0137">Centromere</keyword>
<dbReference type="Pfam" id="PF03801">
    <property type="entry name" value="Ndc80_HEC"/>
    <property type="match status" value="1"/>
</dbReference>
<feature type="region of interest" description="Disordered" evidence="15">
    <location>
        <begin position="1636"/>
        <end position="1722"/>
    </location>
</feature>
<dbReference type="PROSITE" id="PS50006">
    <property type="entry name" value="FHA_DOMAIN"/>
    <property type="match status" value="1"/>
</dbReference>
<feature type="coiled-coil region" evidence="14">
    <location>
        <begin position="2231"/>
        <end position="2317"/>
    </location>
</feature>
<evidence type="ECO:0000256" key="3">
    <source>
        <dbReference type="ARBA" id="ARBA00007050"/>
    </source>
</evidence>
<dbReference type="Pfam" id="PF15276">
    <property type="entry name" value="PP1_bind"/>
    <property type="match status" value="1"/>
</dbReference>
<dbReference type="PANTHER" id="PTHR21603">
    <property type="entry name" value="ANTIGEN KI-67-LIKE PROTEIN"/>
    <property type="match status" value="1"/>
</dbReference>
<feature type="coiled-coil region" evidence="14">
    <location>
        <begin position="2163"/>
        <end position="2197"/>
    </location>
</feature>
<evidence type="ECO:0000256" key="12">
    <source>
        <dbReference type="ARBA" id="ARBA00023306"/>
    </source>
</evidence>
<evidence type="ECO:0000256" key="13">
    <source>
        <dbReference type="ARBA" id="ARBA00023328"/>
    </source>
</evidence>
<evidence type="ECO:0000256" key="9">
    <source>
        <dbReference type="ARBA" id="ARBA00022843"/>
    </source>
</evidence>
<dbReference type="InterPro" id="IPR057091">
    <property type="entry name" value="NDC80_loop"/>
</dbReference>
<dbReference type="Pfam" id="PF24487">
    <property type="entry name" value="NDC80_loop"/>
    <property type="match status" value="1"/>
</dbReference>
<feature type="compositionally biased region" description="Basic and acidic residues" evidence="15">
    <location>
        <begin position="133"/>
        <end position="146"/>
    </location>
</feature>
<evidence type="ECO:0000256" key="7">
    <source>
        <dbReference type="ARBA" id="ARBA00022618"/>
    </source>
</evidence>
<keyword evidence="18" id="KW-1185">Reference proteome</keyword>
<dbReference type="EMBL" id="JAYMGO010000012">
    <property type="protein sequence ID" value="KAL1264022.1"/>
    <property type="molecule type" value="Genomic_DNA"/>
</dbReference>
<dbReference type="CDD" id="cd22673">
    <property type="entry name" value="FHA_Ki67"/>
    <property type="match status" value="1"/>
</dbReference>
<evidence type="ECO:0000256" key="10">
    <source>
        <dbReference type="ARBA" id="ARBA00023054"/>
    </source>
</evidence>
<keyword evidence="6" id="KW-0597">Phosphoprotein</keyword>
<dbReference type="Gene3D" id="6.10.250.1950">
    <property type="match status" value="1"/>
</dbReference>
<keyword evidence="9" id="KW-0832">Ubl conjugation</keyword>
<keyword evidence="7" id="KW-0132">Cell division</keyword>
<feature type="region of interest" description="Disordered" evidence="15">
    <location>
        <begin position="1235"/>
        <end position="1257"/>
    </location>
</feature>
<dbReference type="Proteomes" id="UP001558613">
    <property type="component" value="Unassembled WGS sequence"/>
</dbReference>
<feature type="compositionally biased region" description="Polar residues" evidence="15">
    <location>
        <begin position="575"/>
        <end position="584"/>
    </location>
</feature>
<dbReference type="InterPro" id="IPR000253">
    <property type="entry name" value="FHA_dom"/>
</dbReference>
<dbReference type="Pfam" id="PF08065">
    <property type="entry name" value="KI67R"/>
    <property type="match status" value="1"/>
</dbReference>
<dbReference type="InterPro" id="IPR012568">
    <property type="entry name" value="KI67R"/>
</dbReference>
<dbReference type="Gene3D" id="2.60.200.20">
    <property type="match status" value="1"/>
</dbReference>
<organism evidence="17 18">
    <name type="scientific">Cirrhinus molitorella</name>
    <name type="common">mud carp</name>
    <dbReference type="NCBI Taxonomy" id="172907"/>
    <lineage>
        <taxon>Eukaryota</taxon>
        <taxon>Metazoa</taxon>
        <taxon>Chordata</taxon>
        <taxon>Craniata</taxon>
        <taxon>Vertebrata</taxon>
        <taxon>Euteleostomi</taxon>
        <taxon>Actinopterygii</taxon>
        <taxon>Neopterygii</taxon>
        <taxon>Teleostei</taxon>
        <taxon>Ostariophysi</taxon>
        <taxon>Cypriniformes</taxon>
        <taxon>Cyprinidae</taxon>
        <taxon>Labeoninae</taxon>
        <taxon>Labeonini</taxon>
        <taxon>Cirrhinus</taxon>
    </lineage>
</organism>
<dbReference type="InterPro" id="IPR029334">
    <property type="entry name" value="PP1-bd"/>
</dbReference>
<sequence>MPLLGKIVVIKRNGGDGTEFPLTASCLFGRKLDCDIRIQLPQVSKEHCKIELNENKELILTNLSSVNPTLINGEVLNQSERLKHGDLITIIDRSFRFEYPPPKTPKKGLSTPGKDKAVQALQEQQERGTPVSVDKRKSEHSFDTCLKDGSNLPPSVEQSVEPESEDGKLKKDSMSPFCELYQMVKQDLVAKTPRKSELPKTPLARPQVGHENVPSADVKITPKQVTTPFTKKRRSSQSSSEDATGPATPQRSLNANVEEKTDMPSVGSATPLMTEKSETPVSKKKRTPLKTPQKFSAGEVVQQILLEPQSEEKTPKSPKGRRSGGSQDQSLAQQMPSVQTPDLKDKNTDVKMSPRTSPRANAGKRFQVQDVLPEIAATTSASKKKDDTSVNKGCDGNISRNELAILKAKKKRVSFGGQLSPELFDKRLPPDSPLRRGATPRRSLGPSQKPQSLLRRASTIGLLALRLEETDSETQKSSPRKASPKRAASPAKTPSPAKRTPSAKAKTPSPAKRSPSTKAKTPSPKPQKSPSASTKTPTPSSTRATPRTPASAKRASTGDVSLTGTPRVQGRFSISRISTPSPVQDQEDKPEPQSNTVEDVKSCITPKIPLRRKSMKSSARKTPRSAIKSALDVMRSRRSGASRANLKVLTSWADIVKFGQTKPQTEVTTKKKSTKSSVVKRTAVPKPKTPARRLKDYVSTGHAASPVTIVVGKAHLRTNQSVGAAPKIMQNVALFKKDMKMDEDLTGVAEIFKTPANTRSKNRVPVSNECLEIPLDEISVMKTPEESGEMVVSPLSVVSTAKRGRYNGEAVTRLLLDKQDGSLLEDEGLSQLPDSSNEMSCNDIVPDEETLSDVQTEEEEAAPETLVKTPKQTAAPSLCLTGVKRIMKTPKQKAEPIEDLRGKLLKTPKECKPPQDESLEGVKELLKTPKYRGAPVEDMVGVKRVMQTPKEKSNPVLCAAGLQRLMRTPKEKAEQQEDLTGVKELLKTPKIKGDMVENQLELKRLKTPKQKKNQVEEDLTGVQHLMKTPKRKGEPVEDQMGVKRLMQTPKEKVEPVEDFSGVKQLMQTPKQKGEPVSSQCEISELMKTPQLKEAMDSTDLTELEPENTTSQTTESSVTEPIEVQELVESVSAFLPAEGLDEECDKENVCPVETVETEVLKSVDLQCTAEQVESIQSHPEIVSVEAVEVCSSETDETTKEQSEETVCVSVNTTATVEATPTSSTVEQEELIKSPPVNKIQRGGRGRAAQKSKNGKDVAKAPAVLSLIEEENMGSPLPASPTRGRRGKKLIEVTEIAASPVRKSARGRVPKHSVVEEAKNTEAPQVPVESMNTEIPECPPVVTKTRKGRKAKQDDVDAAVVPSDDANAAESQCPDANEEQVQAPVVKTGRRKKMDKAETQTLEEPEVVCEETSVVPEDVKLQTSLGTETVSATRARRGRLAKKESLKTEPSPALESEITSTHDVVVAEKPLSPVAKSGRGKRGKKEPVKDQSLDDDDVTVVSKTVAEANVDHKEEPETPVVKSGRGRKAKQQVVDQPAVDTNIPLPVTEEHTETVVKSVRGNRKTKQSKLTDSVAAEENIVSPVEKAETPVVKSSRKRAAISKEPEVVPDVSVKRGRRAVADPAPPVAVVSIRARKAVAKAESEVTEDVASSEEPVKPGKQTRRTAKAPESKKEDDTTTQAVSENTPVVALESVKRGSRGKKQKDSTKDIPVNESATAEEASETKTLKMVNWNPELVVCKDIEESETSTDVKEPQLKKSKRLGKSTAETTTTESNQPADLPPRGRRGRGVKKEETPVEETQEVKPVRRGKAVASSAPKSEPTESKTSTPLKRKRNEVTEVTDETVNKEPLPKRRGRVANSAEVVAEVSSKEKTPEVEPEKAEPTPKKTVNRAPRGQKRTAQEPDPAPAKAQESVSGTTTRKGRSVKKVEEVDVPTEAAPVRRTRRNKDNVFGKLNIPKPQSTTSERRTSFFGKGIGAGGQRNSMFGAYGGPEKMKDPRPLHDKAFVQQCIRQLCEFLLERGFPGSITVKALQSPSTKEFLKIYEFIYTFLEPSFQMPTAKVEEEIPRMLKDLGYPFALSKSSMYSIGAPHTWPQALGALIWLIDTVKIFSGPREQDLLFSDFSDELCDLEERAEYNKLFMEHCSDTYNKFMQGADTFEDEDEDYLNKLKRLYNVDEALLQSQQEKHAMLMEHVERLERESQTDRLVGKRAEKLTLQATLQKLQNFRCNLEAHKTGLENKAAGLVEELEAAEMQLEGLKQERTRLQHILENQKFTPADIERINRERNELQQTVHSLNQSLEEAEQLVWNEEVNLSKTKEKAELKVAEYNKLGRKLKLIPQSAENACGHDFEIRADYSPTTITQYKTQIQNPLKNMMIDVEDEYSRLTNVKMSLEETVEQVKSNIVEKEKDIKHLKEQIRKVDQQLEHDMQEIAQEEEKWAAEVDSAETHKKRLEKNVTQGCEEAEEELKAAQQQYHVVVQETNEENRMVFKNLTDIFSSAVNLLCEVEKQCSEQLKKFDKLKEVIREDETNMEQLTDIVENFMKKVNSC</sequence>
<feature type="compositionally biased region" description="Basic residues" evidence="15">
    <location>
        <begin position="609"/>
        <end position="623"/>
    </location>
</feature>
<feature type="region of interest" description="Disordered" evidence="15">
    <location>
        <begin position="1318"/>
        <end position="1356"/>
    </location>
</feature>
<evidence type="ECO:0000256" key="4">
    <source>
        <dbReference type="ARBA" id="ARBA00022454"/>
    </source>
</evidence>
<keyword evidence="5" id="KW-1017">Isopeptide bond</keyword>
<dbReference type="InterPro" id="IPR055260">
    <property type="entry name" value="Ndc80_CH"/>
</dbReference>
<accession>A0ABR3MFZ8</accession>
<dbReference type="InterPro" id="IPR040967">
    <property type="entry name" value="DUF5595"/>
</dbReference>
<comment type="caution">
    <text evidence="17">The sequence shown here is derived from an EMBL/GenBank/DDBJ whole genome shotgun (WGS) entry which is preliminary data.</text>
</comment>
<evidence type="ECO:0000256" key="2">
    <source>
        <dbReference type="ARBA" id="ARBA00004584"/>
    </source>
</evidence>
<evidence type="ECO:0000259" key="16">
    <source>
        <dbReference type="PROSITE" id="PS50006"/>
    </source>
</evidence>
<gene>
    <name evidence="17" type="ORF">QQF64_004377</name>
</gene>
<feature type="region of interest" description="Disordered" evidence="15">
    <location>
        <begin position="1096"/>
        <end position="1120"/>
    </location>
</feature>
<dbReference type="InterPro" id="IPR038273">
    <property type="entry name" value="Ndc80_sf"/>
</dbReference>
<dbReference type="SMART" id="SM00240">
    <property type="entry name" value="FHA"/>
    <property type="match status" value="1"/>
</dbReference>
<protein>
    <recommendedName>
        <fullName evidence="16">FHA domain-containing protein</fullName>
    </recommendedName>
</protein>
<feature type="region of interest" description="Disordered" evidence="15">
    <location>
        <begin position="414"/>
        <end position="628"/>
    </location>
</feature>
<feature type="coiled-coil region" evidence="14">
    <location>
        <begin position="2515"/>
        <end position="2542"/>
    </location>
</feature>
<feature type="compositionally biased region" description="Polar residues" evidence="15">
    <location>
        <begin position="1764"/>
        <end position="1775"/>
    </location>
</feature>
<evidence type="ECO:0000256" key="1">
    <source>
        <dbReference type="ARBA" id="ARBA00004123"/>
    </source>
</evidence>
<feature type="compositionally biased region" description="Polar residues" evidence="15">
    <location>
        <begin position="324"/>
        <end position="340"/>
    </location>
</feature>
<feature type="region of interest" description="Disordered" evidence="15">
    <location>
        <begin position="1428"/>
        <end position="1541"/>
    </location>
</feature>
<evidence type="ECO:0000256" key="5">
    <source>
        <dbReference type="ARBA" id="ARBA00022499"/>
    </source>
</evidence>
<keyword evidence="8" id="KW-0498">Mitosis</keyword>
<feature type="compositionally biased region" description="Low complexity" evidence="15">
    <location>
        <begin position="1106"/>
        <end position="1119"/>
    </location>
</feature>
<evidence type="ECO:0000256" key="15">
    <source>
        <dbReference type="SAM" id="MobiDB-lite"/>
    </source>
</evidence>
<evidence type="ECO:0000313" key="18">
    <source>
        <dbReference type="Proteomes" id="UP001558613"/>
    </source>
</evidence>
<dbReference type="Pfam" id="PF18077">
    <property type="entry name" value="DUF5595"/>
    <property type="match status" value="1"/>
</dbReference>
<dbReference type="Gene3D" id="1.10.418.30">
    <property type="entry name" value="Ncd80 complex, Ncd80 subunit"/>
    <property type="match status" value="1"/>
</dbReference>
<feature type="compositionally biased region" description="Polar residues" evidence="15">
    <location>
        <begin position="1065"/>
        <end position="1080"/>
    </location>
</feature>
<keyword evidence="12" id="KW-0131">Cell cycle</keyword>
<comment type="subcellular location">
    <subcellularLocation>
        <location evidence="2">Chromosome</location>
        <location evidence="2">Centromere</location>
    </subcellularLocation>
    <subcellularLocation>
        <location evidence="1">Nucleus</location>
    </subcellularLocation>
</comment>
<evidence type="ECO:0000256" key="11">
    <source>
        <dbReference type="ARBA" id="ARBA00023242"/>
    </source>
</evidence>
<feature type="region of interest" description="Disordered" evidence="15">
    <location>
        <begin position="1386"/>
        <end position="1407"/>
    </location>
</feature>
<evidence type="ECO:0000256" key="14">
    <source>
        <dbReference type="SAM" id="Coils"/>
    </source>
</evidence>
<dbReference type="SMART" id="SM01295">
    <property type="entry name" value="K167R"/>
    <property type="match status" value="2"/>
</dbReference>
<keyword evidence="10 14" id="KW-0175">Coiled coil</keyword>
<keyword evidence="4" id="KW-0158">Chromosome</keyword>
<dbReference type="SUPFAM" id="SSF49879">
    <property type="entry name" value="SMAD/FHA domain"/>
    <property type="match status" value="1"/>
</dbReference>